<evidence type="ECO:0000259" key="11">
    <source>
        <dbReference type="PROSITE" id="PS50112"/>
    </source>
</evidence>
<evidence type="ECO:0000256" key="5">
    <source>
        <dbReference type="ARBA" id="ARBA00022741"/>
    </source>
</evidence>
<keyword evidence="7" id="KW-0067">ATP-binding</keyword>
<dbReference type="InterPro" id="IPR003594">
    <property type="entry name" value="HATPase_dom"/>
</dbReference>
<dbReference type="EMBL" id="CP000612">
    <property type="protein sequence ID" value="ABO50814.1"/>
    <property type="molecule type" value="Genomic_DNA"/>
</dbReference>
<name>A4J6W1_DESRM</name>
<dbReference type="SMART" id="SM00387">
    <property type="entry name" value="HATPase_c"/>
    <property type="match status" value="1"/>
</dbReference>
<evidence type="ECO:0000256" key="7">
    <source>
        <dbReference type="ARBA" id="ARBA00022840"/>
    </source>
</evidence>
<evidence type="ECO:0000256" key="9">
    <source>
        <dbReference type="SAM" id="Phobius"/>
    </source>
</evidence>
<keyword evidence="8" id="KW-0902">Two-component regulatory system</keyword>
<dbReference type="CDD" id="cd00082">
    <property type="entry name" value="HisKA"/>
    <property type="match status" value="1"/>
</dbReference>
<dbReference type="SUPFAM" id="SSF47384">
    <property type="entry name" value="Homodimeric domain of signal transducing histidine kinase"/>
    <property type="match status" value="1"/>
</dbReference>
<keyword evidence="6 12" id="KW-0418">Kinase</keyword>
<feature type="domain" description="Histidine kinase" evidence="10">
    <location>
        <begin position="245"/>
        <end position="450"/>
    </location>
</feature>
<gene>
    <name evidence="12" type="ordered locus">Dred_2304</name>
</gene>
<accession>A4J6W1</accession>
<evidence type="ECO:0000259" key="10">
    <source>
        <dbReference type="PROSITE" id="PS50109"/>
    </source>
</evidence>
<dbReference type="SUPFAM" id="SSF55874">
    <property type="entry name" value="ATPase domain of HSP90 chaperone/DNA topoisomerase II/histidine kinase"/>
    <property type="match status" value="1"/>
</dbReference>
<dbReference type="SMART" id="SM00091">
    <property type="entry name" value="PAS"/>
    <property type="match status" value="1"/>
</dbReference>
<dbReference type="HOGENOM" id="CLU_000445_114_51_9"/>
<dbReference type="PROSITE" id="PS50112">
    <property type="entry name" value="PAS"/>
    <property type="match status" value="1"/>
</dbReference>
<keyword evidence="3" id="KW-0597">Phosphoprotein</keyword>
<dbReference type="PANTHER" id="PTHR43065:SF46">
    <property type="entry name" value="C4-DICARBOXYLATE TRANSPORT SENSOR PROTEIN DCTB"/>
    <property type="match status" value="1"/>
</dbReference>
<keyword evidence="9" id="KW-0812">Transmembrane</keyword>
<evidence type="ECO:0000256" key="8">
    <source>
        <dbReference type="ARBA" id="ARBA00023012"/>
    </source>
</evidence>
<dbReference type="InterPro" id="IPR005467">
    <property type="entry name" value="His_kinase_dom"/>
</dbReference>
<comment type="catalytic activity">
    <reaction evidence="1">
        <text>ATP + protein L-histidine = ADP + protein N-phospho-L-histidine.</text>
        <dbReference type="EC" id="2.7.13.3"/>
    </reaction>
</comment>
<evidence type="ECO:0000256" key="2">
    <source>
        <dbReference type="ARBA" id="ARBA00012438"/>
    </source>
</evidence>
<feature type="transmembrane region" description="Helical" evidence="9">
    <location>
        <begin position="12"/>
        <end position="31"/>
    </location>
</feature>
<dbReference type="GO" id="GO:0005524">
    <property type="term" value="F:ATP binding"/>
    <property type="evidence" value="ECO:0007669"/>
    <property type="project" value="UniProtKB-KW"/>
</dbReference>
<dbReference type="AlphaFoldDB" id="A4J6W1"/>
<dbReference type="InterPro" id="IPR000014">
    <property type="entry name" value="PAS"/>
</dbReference>
<dbReference type="RefSeq" id="WP_011878612.1">
    <property type="nucleotide sequence ID" value="NC_009253.1"/>
</dbReference>
<protein>
    <recommendedName>
        <fullName evidence="2">histidine kinase</fullName>
        <ecNumber evidence="2">2.7.13.3</ecNumber>
    </recommendedName>
</protein>
<dbReference type="SMART" id="SM00388">
    <property type="entry name" value="HisKA"/>
    <property type="match status" value="1"/>
</dbReference>
<dbReference type="Gene3D" id="1.10.287.130">
    <property type="match status" value="1"/>
</dbReference>
<dbReference type="CDD" id="cd00130">
    <property type="entry name" value="PAS"/>
    <property type="match status" value="1"/>
</dbReference>
<evidence type="ECO:0000256" key="6">
    <source>
        <dbReference type="ARBA" id="ARBA00022777"/>
    </source>
</evidence>
<keyword evidence="9" id="KW-1133">Transmembrane helix</keyword>
<dbReference type="KEGG" id="drm:Dred_2304"/>
<evidence type="ECO:0000313" key="12">
    <source>
        <dbReference type="EMBL" id="ABO50814.1"/>
    </source>
</evidence>
<keyword evidence="4" id="KW-0808">Transferase</keyword>
<dbReference type="InterPro" id="IPR004358">
    <property type="entry name" value="Sig_transdc_His_kin-like_C"/>
</dbReference>
<feature type="domain" description="PAS" evidence="11">
    <location>
        <begin position="108"/>
        <end position="153"/>
    </location>
</feature>
<reference evidence="12 13" key="1">
    <citation type="submission" date="2007-03" db="EMBL/GenBank/DDBJ databases">
        <title>Complete sequence of Desulfotomaculum reducens MI-1.</title>
        <authorList>
            <consortium name="US DOE Joint Genome Institute"/>
            <person name="Copeland A."/>
            <person name="Lucas S."/>
            <person name="Lapidus A."/>
            <person name="Barry K."/>
            <person name="Detter J.C."/>
            <person name="Glavina del Rio T."/>
            <person name="Hammon N."/>
            <person name="Israni S."/>
            <person name="Dalin E."/>
            <person name="Tice H."/>
            <person name="Pitluck S."/>
            <person name="Sims D."/>
            <person name="Brettin T."/>
            <person name="Bruce D."/>
            <person name="Han C."/>
            <person name="Tapia R."/>
            <person name="Schmutz J."/>
            <person name="Larimer F."/>
            <person name="Land M."/>
            <person name="Hauser L."/>
            <person name="Kyrpides N."/>
            <person name="Kim E."/>
            <person name="Tebo B.M."/>
            <person name="Richardson P."/>
        </authorList>
    </citation>
    <scope>NUCLEOTIDE SEQUENCE [LARGE SCALE GENOMIC DNA]</scope>
    <source>
        <strain evidence="12 13">MI-1</strain>
    </source>
</reference>
<dbReference type="eggNOG" id="COG3852">
    <property type="taxonomic scope" value="Bacteria"/>
</dbReference>
<organism evidence="12 13">
    <name type="scientific">Desulforamulus reducens (strain ATCC BAA-1160 / DSM 100696 / MI-1)</name>
    <name type="common">Desulfotomaculum reducens</name>
    <dbReference type="NCBI Taxonomy" id="349161"/>
    <lineage>
        <taxon>Bacteria</taxon>
        <taxon>Bacillati</taxon>
        <taxon>Bacillota</taxon>
        <taxon>Clostridia</taxon>
        <taxon>Eubacteriales</taxon>
        <taxon>Peptococcaceae</taxon>
        <taxon>Desulforamulus</taxon>
    </lineage>
</organism>
<dbReference type="Pfam" id="PF13426">
    <property type="entry name" value="PAS_9"/>
    <property type="match status" value="1"/>
</dbReference>
<dbReference type="Gene3D" id="3.30.565.10">
    <property type="entry name" value="Histidine kinase-like ATPase, C-terminal domain"/>
    <property type="match status" value="1"/>
</dbReference>
<evidence type="ECO:0000256" key="4">
    <source>
        <dbReference type="ARBA" id="ARBA00022679"/>
    </source>
</evidence>
<feature type="transmembrane region" description="Helical" evidence="9">
    <location>
        <begin position="72"/>
        <end position="92"/>
    </location>
</feature>
<dbReference type="STRING" id="349161.Dred_2304"/>
<dbReference type="PRINTS" id="PR00344">
    <property type="entry name" value="BCTRLSENSOR"/>
</dbReference>
<dbReference type="SUPFAM" id="SSF55785">
    <property type="entry name" value="PYP-like sensor domain (PAS domain)"/>
    <property type="match status" value="1"/>
</dbReference>
<dbReference type="Pfam" id="PF00512">
    <property type="entry name" value="HisKA"/>
    <property type="match status" value="1"/>
</dbReference>
<dbReference type="PROSITE" id="PS50109">
    <property type="entry name" value="HIS_KIN"/>
    <property type="match status" value="1"/>
</dbReference>
<keyword evidence="5" id="KW-0547">Nucleotide-binding</keyword>
<dbReference type="PANTHER" id="PTHR43065">
    <property type="entry name" value="SENSOR HISTIDINE KINASE"/>
    <property type="match status" value="1"/>
</dbReference>
<dbReference type="Gene3D" id="3.30.450.20">
    <property type="entry name" value="PAS domain"/>
    <property type="match status" value="1"/>
</dbReference>
<evidence type="ECO:0000256" key="1">
    <source>
        <dbReference type="ARBA" id="ARBA00000085"/>
    </source>
</evidence>
<dbReference type="NCBIfam" id="TIGR00229">
    <property type="entry name" value="sensory_box"/>
    <property type="match status" value="1"/>
</dbReference>
<keyword evidence="9" id="KW-0472">Membrane</keyword>
<evidence type="ECO:0000256" key="3">
    <source>
        <dbReference type="ARBA" id="ARBA00022553"/>
    </source>
</evidence>
<dbReference type="GO" id="GO:0000155">
    <property type="term" value="F:phosphorelay sensor kinase activity"/>
    <property type="evidence" value="ECO:0007669"/>
    <property type="project" value="InterPro"/>
</dbReference>
<proteinExistence type="predicted"/>
<dbReference type="InterPro" id="IPR035965">
    <property type="entry name" value="PAS-like_dom_sf"/>
</dbReference>
<dbReference type="InterPro" id="IPR036890">
    <property type="entry name" value="HATPase_C_sf"/>
</dbReference>
<keyword evidence="13" id="KW-1185">Reference proteome</keyword>
<dbReference type="EC" id="2.7.13.3" evidence="2"/>
<dbReference type="Proteomes" id="UP000001556">
    <property type="component" value="Chromosome"/>
</dbReference>
<evidence type="ECO:0000313" key="13">
    <source>
        <dbReference type="Proteomes" id="UP000001556"/>
    </source>
</evidence>
<dbReference type="Pfam" id="PF02518">
    <property type="entry name" value="HATPase_c"/>
    <property type="match status" value="1"/>
</dbReference>
<dbReference type="InterPro" id="IPR003661">
    <property type="entry name" value="HisK_dim/P_dom"/>
</dbReference>
<dbReference type="InterPro" id="IPR036097">
    <property type="entry name" value="HisK_dim/P_sf"/>
</dbReference>
<sequence>MLCCPIIKNKTIFVLFLCNLLLFSILYYAHICYAEVNGKDQPGSPVVNQGNIFSNDQTVHTQYSNFYEINKGLVWVGLLTSVAGFFLTVFLFRKNKELTKSQLSLKQSEQRFARVFHANPNIQTINRLDDFRFIDVNDSFEKIFGYGREEVIGYTPLDFNLWVNPQLQQELLTLLGNEGHYTDKEVILRTNSGEEKVLQGSGVVVDVTGVSCVLISLRDITESKQMEKEIKKLDRLNLVGQVAAGIGHEIRNPLTTVRGFLQLFQTKKESCDIYKEQFMLMIEELDRANSIITEFLTLARNKPERVEMKNLNSIVTKILPLLQAQALKEEKYVYAVLDKVPDLLLDENEIRQIILNLIRNGLDAMSRGGNITIRTYIQEPHTILSIRDEGEGIKPEVLEKIGTPFYTTKDSGTGLGLAICYGIAERHNASVDVKTGPNGTIFLIKFPFDNQNQLCNTKVS</sequence>